<name>A0A9X8Y7C3_9FIRM</name>
<evidence type="ECO:0000259" key="9">
    <source>
        <dbReference type="Pfam" id="PF08323"/>
    </source>
</evidence>
<dbReference type="EMBL" id="SLUK01000013">
    <property type="protein sequence ID" value="TCL41605.1"/>
    <property type="molecule type" value="Genomic_DNA"/>
</dbReference>
<evidence type="ECO:0000313" key="10">
    <source>
        <dbReference type="EMBL" id="TCL41605.1"/>
    </source>
</evidence>
<evidence type="ECO:0000256" key="1">
    <source>
        <dbReference type="ARBA" id="ARBA00001478"/>
    </source>
</evidence>
<keyword evidence="5 7" id="KW-0808">Transferase</keyword>
<comment type="caution">
    <text evidence="10">The sequence shown here is derived from an EMBL/GenBank/DDBJ whole genome shotgun (WGS) entry which is preliminary data.</text>
</comment>
<gene>
    <name evidence="7" type="primary">glgA</name>
    <name evidence="10" type="ORF">EDD78_11379</name>
</gene>
<evidence type="ECO:0000313" key="11">
    <source>
        <dbReference type="Proteomes" id="UP000294682"/>
    </source>
</evidence>
<reference evidence="10 11" key="1">
    <citation type="submission" date="2019-03" db="EMBL/GenBank/DDBJ databases">
        <title>Genomic Encyclopedia of Type Strains, Phase IV (KMG-IV): sequencing the most valuable type-strain genomes for metagenomic binning, comparative biology and taxonomic classification.</title>
        <authorList>
            <person name="Goeker M."/>
        </authorList>
    </citation>
    <scope>NUCLEOTIDE SEQUENCE [LARGE SCALE GENOMIC DNA]</scope>
    <source>
        <strain evidence="10 11">DSM 100433</strain>
    </source>
</reference>
<dbReference type="CDD" id="cd03791">
    <property type="entry name" value="GT5_Glycogen_synthase_DULL1-like"/>
    <property type="match status" value="1"/>
</dbReference>
<evidence type="ECO:0000256" key="2">
    <source>
        <dbReference type="ARBA" id="ARBA00002764"/>
    </source>
</evidence>
<evidence type="ECO:0000256" key="4">
    <source>
        <dbReference type="ARBA" id="ARBA00022676"/>
    </source>
</evidence>
<dbReference type="GO" id="GO:0009011">
    <property type="term" value="F:alpha-1,4-glucan glucosyltransferase (ADP-glucose donor) activity"/>
    <property type="evidence" value="ECO:0007669"/>
    <property type="project" value="UniProtKB-UniRule"/>
</dbReference>
<dbReference type="NCBIfam" id="NF001898">
    <property type="entry name" value="PRK00654.1-1"/>
    <property type="match status" value="1"/>
</dbReference>
<dbReference type="PANTHER" id="PTHR45825">
    <property type="entry name" value="GRANULE-BOUND STARCH SYNTHASE 1, CHLOROPLASTIC/AMYLOPLASTIC"/>
    <property type="match status" value="1"/>
</dbReference>
<comment type="similarity">
    <text evidence="3 7">Belongs to the glycosyltransferase 1 family. Bacterial/plant glycogen synthase subfamily.</text>
</comment>
<dbReference type="NCBIfam" id="TIGR02095">
    <property type="entry name" value="glgA"/>
    <property type="match status" value="1"/>
</dbReference>
<dbReference type="EC" id="2.4.1.21" evidence="7"/>
<evidence type="ECO:0000259" key="8">
    <source>
        <dbReference type="Pfam" id="PF00534"/>
    </source>
</evidence>
<dbReference type="HAMAP" id="MF_00484">
    <property type="entry name" value="Glycogen_synth"/>
    <property type="match status" value="1"/>
</dbReference>
<sequence length="480" mass="54770">MKKILFVASECVPFIKTGGLADVVGALPGALDKSRFDVRVVLPDYACIPAPLRDSLQYAGSFQMNLGSLGEQYVGIMQTVRDGVTYYLIDNQHYFSGPTPYGDLRWDIEKFCYFCKAALSILPSVGFRPDVIHCHDWQASMVPVFLHEMFLDNPFYRGIRTVVTIHNLKFQGVWDIPTFQKITGLPERVFTPGRMEFHKDANMLKGGLVYADRITTVSPTYAEEIKMPYYGEKLDGLLRSKSGDLWGILNGIDYGIYNPETDQKLYATYSKDNFRSGKAQNKRRLQQELGLPQDPDAMMIGMITRLTDQKGLDLLAYVIERLLLSRVQLAVIGTGDAKYESMLRHFEWTRKDKVSASIMFDDTRAHRLYAASDAILMPSLFEPCGLTQLIALRYGSLPIVRETGGLKDTVRPYNRYEGTGTGFSFRDYNADDMLSTIYFGEMVFYDDRRAWDAMVRRGMETDFSWNTSARRYEELYDQLS</sequence>
<dbReference type="Pfam" id="PF08323">
    <property type="entry name" value="Glyco_transf_5"/>
    <property type="match status" value="1"/>
</dbReference>
<proteinExistence type="inferred from homology"/>
<comment type="catalytic activity">
    <reaction evidence="1 7">
        <text>[(1-&gt;4)-alpha-D-glucosyl](n) + ADP-alpha-D-glucose = [(1-&gt;4)-alpha-D-glucosyl](n+1) + ADP + H(+)</text>
        <dbReference type="Rhea" id="RHEA:18189"/>
        <dbReference type="Rhea" id="RHEA-COMP:9584"/>
        <dbReference type="Rhea" id="RHEA-COMP:9587"/>
        <dbReference type="ChEBI" id="CHEBI:15378"/>
        <dbReference type="ChEBI" id="CHEBI:15444"/>
        <dbReference type="ChEBI" id="CHEBI:57498"/>
        <dbReference type="ChEBI" id="CHEBI:456216"/>
        <dbReference type="EC" id="2.4.1.21"/>
    </reaction>
</comment>
<comment type="function">
    <text evidence="2 7">Synthesizes alpha-1,4-glucan chains using ADP-glucose.</text>
</comment>
<dbReference type="Pfam" id="PF00534">
    <property type="entry name" value="Glycos_transf_1"/>
    <property type="match status" value="1"/>
</dbReference>
<dbReference type="InterPro" id="IPR011835">
    <property type="entry name" value="GS/SS"/>
</dbReference>
<dbReference type="Gene3D" id="3.40.50.2000">
    <property type="entry name" value="Glycogen Phosphorylase B"/>
    <property type="match status" value="2"/>
</dbReference>
<evidence type="ECO:0000256" key="7">
    <source>
        <dbReference type="HAMAP-Rule" id="MF_00484"/>
    </source>
</evidence>
<feature type="domain" description="Starch synthase catalytic" evidence="9">
    <location>
        <begin position="3"/>
        <end position="239"/>
    </location>
</feature>
<accession>A0A9X8Y7C3</accession>
<dbReference type="PANTHER" id="PTHR45825:SF11">
    <property type="entry name" value="ALPHA AMYLASE DOMAIN-CONTAINING PROTEIN"/>
    <property type="match status" value="1"/>
</dbReference>
<evidence type="ECO:0000256" key="5">
    <source>
        <dbReference type="ARBA" id="ARBA00022679"/>
    </source>
</evidence>
<protein>
    <recommendedName>
        <fullName evidence="7">Glycogen synthase</fullName>
        <ecNumber evidence="7">2.4.1.21</ecNumber>
    </recommendedName>
    <alternativeName>
        <fullName evidence="7">Starch [bacterial glycogen] synthase</fullName>
    </alternativeName>
</protein>
<keyword evidence="6 7" id="KW-0320">Glycogen biosynthesis</keyword>
<dbReference type="NCBIfam" id="NF001899">
    <property type="entry name" value="PRK00654.1-2"/>
    <property type="match status" value="1"/>
</dbReference>
<feature type="binding site" evidence="7">
    <location>
        <position position="16"/>
    </location>
    <ligand>
        <name>ADP-alpha-D-glucose</name>
        <dbReference type="ChEBI" id="CHEBI:57498"/>
    </ligand>
</feature>
<feature type="domain" description="Glycosyl transferase family 1" evidence="8">
    <location>
        <begin position="296"/>
        <end position="433"/>
    </location>
</feature>
<evidence type="ECO:0000256" key="3">
    <source>
        <dbReference type="ARBA" id="ARBA00010281"/>
    </source>
</evidence>
<evidence type="ECO:0000256" key="6">
    <source>
        <dbReference type="ARBA" id="ARBA00023056"/>
    </source>
</evidence>
<dbReference type="AlphaFoldDB" id="A0A9X8Y7C3"/>
<dbReference type="GO" id="GO:0004373">
    <property type="term" value="F:alpha-1,4-glucan glucosyltransferase (UDP-glucose donor) activity"/>
    <property type="evidence" value="ECO:0007669"/>
    <property type="project" value="InterPro"/>
</dbReference>
<organism evidence="10 11">
    <name type="scientific">Harryflintia acetispora</name>
    <dbReference type="NCBI Taxonomy" id="1849041"/>
    <lineage>
        <taxon>Bacteria</taxon>
        <taxon>Bacillati</taxon>
        <taxon>Bacillota</taxon>
        <taxon>Clostridia</taxon>
        <taxon>Eubacteriales</taxon>
        <taxon>Oscillospiraceae</taxon>
        <taxon>Harryflintia</taxon>
    </lineage>
</organism>
<dbReference type="InterPro" id="IPR013534">
    <property type="entry name" value="Starch_synth_cat_dom"/>
</dbReference>
<keyword evidence="4 7" id="KW-0328">Glycosyltransferase</keyword>
<comment type="pathway">
    <text evidence="7">Glycan biosynthesis; glycogen biosynthesis.</text>
</comment>
<keyword evidence="11" id="KW-1185">Reference proteome</keyword>
<dbReference type="GO" id="GO:0005978">
    <property type="term" value="P:glycogen biosynthetic process"/>
    <property type="evidence" value="ECO:0007669"/>
    <property type="project" value="UniProtKB-UniRule"/>
</dbReference>
<dbReference type="InterPro" id="IPR001296">
    <property type="entry name" value="Glyco_trans_1"/>
</dbReference>
<dbReference type="SUPFAM" id="SSF53756">
    <property type="entry name" value="UDP-Glycosyltransferase/glycogen phosphorylase"/>
    <property type="match status" value="1"/>
</dbReference>
<dbReference type="Proteomes" id="UP000294682">
    <property type="component" value="Unassembled WGS sequence"/>
</dbReference>
<dbReference type="RefSeq" id="WP_132085197.1">
    <property type="nucleotide sequence ID" value="NZ_SLUK01000013.1"/>
</dbReference>